<proteinExistence type="predicted"/>
<dbReference type="NCBIfam" id="TIGR00254">
    <property type="entry name" value="GGDEF"/>
    <property type="match status" value="1"/>
</dbReference>
<dbReference type="InterPro" id="IPR043128">
    <property type="entry name" value="Rev_trsase/Diguanyl_cyclase"/>
</dbReference>
<feature type="transmembrane region" description="Helical" evidence="1">
    <location>
        <begin position="36"/>
        <end position="54"/>
    </location>
</feature>
<evidence type="ECO:0000259" key="2">
    <source>
        <dbReference type="PROSITE" id="PS50887"/>
    </source>
</evidence>
<evidence type="ECO:0000313" key="4">
    <source>
        <dbReference type="Proteomes" id="UP000512286"/>
    </source>
</evidence>
<evidence type="ECO:0000256" key="1">
    <source>
        <dbReference type="SAM" id="Phobius"/>
    </source>
</evidence>
<dbReference type="InterPro" id="IPR050469">
    <property type="entry name" value="Diguanylate_Cyclase"/>
</dbReference>
<feature type="transmembrane region" description="Helical" evidence="1">
    <location>
        <begin position="6"/>
        <end position="24"/>
    </location>
</feature>
<feature type="transmembrane region" description="Helical" evidence="1">
    <location>
        <begin position="108"/>
        <end position="132"/>
    </location>
</feature>
<dbReference type="GO" id="GO:0043709">
    <property type="term" value="P:cell adhesion involved in single-species biofilm formation"/>
    <property type="evidence" value="ECO:0007669"/>
    <property type="project" value="TreeGrafter"/>
</dbReference>
<dbReference type="GO" id="GO:1902201">
    <property type="term" value="P:negative regulation of bacterial-type flagellum-dependent cell motility"/>
    <property type="evidence" value="ECO:0007669"/>
    <property type="project" value="TreeGrafter"/>
</dbReference>
<dbReference type="Proteomes" id="UP000512286">
    <property type="component" value="Chromosome"/>
</dbReference>
<evidence type="ECO:0000313" key="3">
    <source>
        <dbReference type="EMBL" id="QLY78548.1"/>
    </source>
</evidence>
<protein>
    <submittedName>
        <fullName evidence="3">Diguanylate cyclase</fullName>
    </submittedName>
</protein>
<dbReference type="GO" id="GO:0052621">
    <property type="term" value="F:diguanylate cyclase activity"/>
    <property type="evidence" value="ECO:0007669"/>
    <property type="project" value="TreeGrafter"/>
</dbReference>
<dbReference type="PROSITE" id="PS50887">
    <property type="entry name" value="GGDEF"/>
    <property type="match status" value="1"/>
</dbReference>
<dbReference type="EMBL" id="CP059378">
    <property type="protein sequence ID" value="QLY78548.1"/>
    <property type="molecule type" value="Genomic_DNA"/>
</dbReference>
<dbReference type="CDD" id="cd01949">
    <property type="entry name" value="GGDEF"/>
    <property type="match status" value="1"/>
</dbReference>
<gene>
    <name evidence="3" type="ORF">HZF06_15835</name>
</gene>
<feature type="domain" description="GGDEF" evidence="2">
    <location>
        <begin position="249"/>
        <end position="382"/>
    </location>
</feature>
<sequence length="382" mass="44599">MTLKTLDANTVSLIILVFIFLNIRSSSENISMQYKLFKAMILANIGMIIIDAFAWKFNGLKGSMNLTLNTGFNFLLYVLEPIPPSLSVLYTSYHVFSSDVKVKEKRKILMVFLLLNLMICIISLFTGSFFYVDQNNIYHRGPYFALHVAYCYGLLIYSLMYLIKHKQCIEKRKYISMLVYFIPMAIGTTIQVLFYGYSLNWVGMMLSLLIIYFNIQNRGINTDYLTGIYNRRQLDEYIKERIKNSTENKSFSAILLDLNEFKSINDRFGHKIGDEALKDSVEIIRRSLNTDDFIARFGGDEFVIITDIYNGQTLDKVVNRIRKNVENFNVSNLKPYNLNFSIGYDIYSCNSKMEADEFFKHIDMLMYENKKISYIENQNYET</sequence>
<keyword evidence="1" id="KW-1133">Transmembrane helix</keyword>
<dbReference type="Pfam" id="PF00990">
    <property type="entry name" value="GGDEF"/>
    <property type="match status" value="1"/>
</dbReference>
<dbReference type="RefSeq" id="WP_181600891.1">
    <property type="nucleotide sequence ID" value="NZ_CP059378.1"/>
</dbReference>
<feature type="transmembrane region" description="Helical" evidence="1">
    <location>
        <begin position="74"/>
        <end position="96"/>
    </location>
</feature>
<dbReference type="SUPFAM" id="SSF55073">
    <property type="entry name" value="Nucleotide cyclase"/>
    <property type="match status" value="1"/>
</dbReference>
<feature type="transmembrane region" description="Helical" evidence="1">
    <location>
        <begin position="175"/>
        <end position="193"/>
    </location>
</feature>
<dbReference type="PANTHER" id="PTHR45138">
    <property type="entry name" value="REGULATORY COMPONENTS OF SENSORY TRANSDUCTION SYSTEM"/>
    <property type="match status" value="1"/>
</dbReference>
<dbReference type="Gene3D" id="3.30.70.270">
    <property type="match status" value="1"/>
</dbReference>
<dbReference type="AlphaFoldDB" id="A0A7D6VPA0"/>
<dbReference type="InterPro" id="IPR000160">
    <property type="entry name" value="GGDEF_dom"/>
</dbReference>
<dbReference type="SMART" id="SM00267">
    <property type="entry name" value="GGDEF"/>
    <property type="match status" value="1"/>
</dbReference>
<keyword evidence="1" id="KW-0812">Transmembrane</keyword>
<accession>A0A7D6VPA0</accession>
<name>A0A7D6VPA0_9CLOT</name>
<organism evidence="3 4">
    <name type="scientific">Clostridium intestinale</name>
    <dbReference type="NCBI Taxonomy" id="36845"/>
    <lineage>
        <taxon>Bacteria</taxon>
        <taxon>Bacillati</taxon>
        <taxon>Bacillota</taxon>
        <taxon>Clostridia</taxon>
        <taxon>Eubacteriales</taxon>
        <taxon>Clostridiaceae</taxon>
        <taxon>Clostridium</taxon>
    </lineage>
</organism>
<dbReference type="PANTHER" id="PTHR45138:SF9">
    <property type="entry name" value="DIGUANYLATE CYCLASE DGCM-RELATED"/>
    <property type="match status" value="1"/>
</dbReference>
<dbReference type="KEGG" id="cint:HZF06_15835"/>
<keyword evidence="1" id="KW-0472">Membrane</keyword>
<reference evidence="3 4" key="1">
    <citation type="submission" date="2020-07" db="EMBL/GenBank/DDBJ databases">
        <title>Electron transfer.</title>
        <authorList>
            <person name="Huang L."/>
            <person name="Liu X."/>
            <person name="Zhou S."/>
        </authorList>
    </citation>
    <scope>NUCLEOTIDE SEQUENCE [LARGE SCALE GENOMIC DNA]</scope>
    <source>
        <strain evidence="3 4">Lx1</strain>
    </source>
</reference>
<dbReference type="InterPro" id="IPR029787">
    <property type="entry name" value="Nucleotide_cyclase"/>
</dbReference>
<feature type="transmembrane region" description="Helical" evidence="1">
    <location>
        <begin position="144"/>
        <end position="163"/>
    </location>
</feature>
<dbReference type="GO" id="GO:0005886">
    <property type="term" value="C:plasma membrane"/>
    <property type="evidence" value="ECO:0007669"/>
    <property type="project" value="TreeGrafter"/>
</dbReference>